<feature type="domain" description="Myb/SANT-like DNA-binding" evidence="2">
    <location>
        <begin position="1"/>
        <end position="50"/>
    </location>
</feature>
<reference evidence="4" key="1">
    <citation type="journal article" date="2013" name="Nat. Genet.">
        <title>The draft genomes of soft-shell turtle and green sea turtle yield insights into the development and evolution of the turtle-specific body plan.</title>
        <authorList>
            <person name="Wang Z."/>
            <person name="Pascual-Anaya J."/>
            <person name="Zadissa A."/>
            <person name="Li W."/>
            <person name="Niimura Y."/>
            <person name="Huang Z."/>
            <person name="Li C."/>
            <person name="White S."/>
            <person name="Xiong Z."/>
            <person name="Fang D."/>
            <person name="Wang B."/>
            <person name="Ming Y."/>
            <person name="Chen Y."/>
            <person name="Zheng Y."/>
            <person name="Kuraku S."/>
            <person name="Pignatelli M."/>
            <person name="Herrero J."/>
            <person name="Beal K."/>
            <person name="Nozawa M."/>
            <person name="Li Q."/>
            <person name="Wang J."/>
            <person name="Zhang H."/>
            <person name="Yu L."/>
            <person name="Shigenobu S."/>
            <person name="Wang J."/>
            <person name="Liu J."/>
            <person name="Flicek P."/>
            <person name="Searle S."/>
            <person name="Wang J."/>
            <person name="Kuratani S."/>
            <person name="Yin Y."/>
            <person name="Aken B."/>
            <person name="Zhang G."/>
            <person name="Irie N."/>
        </authorList>
    </citation>
    <scope>NUCLEOTIDE SEQUENCE [LARGE SCALE GENOMIC DNA]</scope>
</reference>
<evidence type="ECO:0000259" key="2">
    <source>
        <dbReference type="Pfam" id="PF13837"/>
    </source>
</evidence>
<feature type="region of interest" description="Disordered" evidence="1">
    <location>
        <begin position="74"/>
        <end position="93"/>
    </location>
</feature>
<evidence type="ECO:0000313" key="4">
    <source>
        <dbReference type="Proteomes" id="UP000031443"/>
    </source>
</evidence>
<sequence length="255" mass="28536">MKDRGYNRDPQQCRVKIKELRQAYQKTREANGRSGSEPQTCHFYDELHAILGGEATTTPPLCFDSINGLSVNRDVHFGDEDDDSAQQASRETVFPESQELFLTLDLEPVPPEPTQGGLLDPPGREGTSGHGAVSDAPPEDSRGPVTLAPYTLREELQEFLEDIRGSRNKVQLTLQRWGDFHQILRATRTLMGEGKRTGKQATTAYQWVRLFRDSLLTYQVSMDVEGEHFRSAMAPATDKMHRGTIVSIVTSESKS</sequence>
<evidence type="ECO:0000256" key="1">
    <source>
        <dbReference type="SAM" id="MobiDB-lite"/>
    </source>
</evidence>
<keyword evidence="4" id="KW-1185">Reference proteome</keyword>
<evidence type="ECO:0000313" key="3">
    <source>
        <dbReference type="EMBL" id="EMP41129.1"/>
    </source>
</evidence>
<name>M7BVA0_CHEMY</name>
<dbReference type="PANTHER" id="PTHR47595:SF1">
    <property type="entry name" value="MYB_SANT-LIKE DNA-BINDING DOMAIN-CONTAINING PROTEIN"/>
    <property type="match status" value="1"/>
</dbReference>
<proteinExistence type="predicted"/>
<dbReference type="InterPro" id="IPR044822">
    <property type="entry name" value="Myb_DNA-bind_4"/>
</dbReference>
<dbReference type="Proteomes" id="UP000031443">
    <property type="component" value="Unassembled WGS sequence"/>
</dbReference>
<gene>
    <name evidence="3" type="ORF">UY3_01634</name>
</gene>
<dbReference type="EMBL" id="KB498625">
    <property type="protein sequence ID" value="EMP41129.1"/>
    <property type="molecule type" value="Genomic_DNA"/>
</dbReference>
<feature type="region of interest" description="Disordered" evidence="1">
    <location>
        <begin position="105"/>
        <end position="145"/>
    </location>
</feature>
<dbReference type="Pfam" id="PF13837">
    <property type="entry name" value="Myb_DNA-bind_4"/>
    <property type="match status" value="1"/>
</dbReference>
<dbReference type="Gene3D" id="1.10.10.60">
    <property type="entry name" value="Homeodomain-like"/>
    <property type="match status" value="1"/>
</dbReference>
<organism evidence="3 4">
    <name type="scientific">Chelonia mydas</name>
    <name type="common">Green sea-turtle</name>
    <name type="synonym">Chelonia agassizi</name>
    <dbReference type="NCBI Taxonomy" id="8469"/>
    <lineage>
        <taxon>Eukaryota</taxon>
        <taxon>Metazoa</taxon>
        <taxon>Chordata</taxon>
        <taxon>Craniata</taxon>
        <taxon>Vertebrata</taxon>
        <taxon>Euteleostomi</taxon>
        <taxon>Archelosauria</taxon>
        <taxon>Testudinata</taxon>
        <taxon>Testudines</taxon>
        <taxon>Cryptodira</taxon>
        <taxon>Durocryptodira</taxon>
        <taxon>Americhelydia</taxon>
        <taxon>Chelonioidea</taxon>
        <taxon>Cheloniidae</taxon>
        <taxon>Chelonia</taxon>
    </lineage>
</organism>
<accession>M7BVA0</accession>
<protein>
    <recommendedName>
        <fullName evidence="2">Myb/SANT-like DNA-binding domain-containing protein</fullName>
    </recommendedName>
</protein>
<dbReference type="PANTHER" id="PTHR47595">
    <property type="entry name" value="HEAT SHOCK 70 KDA PROTEIN 14"/>
    <property type="match status" value="1"/>
</dbReference>
<dbReference type="AlphaFoldDB" id="M7BVA0"/>